<feature type="transmembrane region" description="Helical" evidence="2">
    <location>
        <begin position="201"/>
        <end position="225"/>
    </location>
</feature>
<evidence type="ECO:0000313" key="3">
    <source>
        <dbReference type="EMBL" id="EGD77265.1"/>
    </source>
</evidence>
<dbReference type="InParanoid" id="F2UJG6"/>
<feature type="compositionally biased region" description="Basic residues" evidence="1">
    <location>
        <begin position="84"/>
        <end position="93"/>
    </location>
</feature>
<dbReference type="GeneID" id="16071168"/>
<reference evidence="3" key="1">
    <citation type="submission" date="2009-08" db="EMBL/GenBank/DDBJ databases">
        <title>Annotation of Salpingoeca rosetta.</title>
        <authorList>
            <consortium name="The Broad Institute Genome Sequencing Platform"/>
            <person name="Russ C."/>
            <person name="Cuomo C."/>
            <person name="Burger G."/>
            <person name="Gray M.W."/>
            <person name="Holland P.W.H."/>
            <person name="King N."/>
            <person name="Lang F.B.F."/>
            <person name="Roger A.J."/>
            <person name="Ruiz-Trillo I."/>
            <person name="Young S.K."/>
            <person name="Zeng Q."/>
            <person name="Gargeya S."/>
            <person name="Alvarado L."/>
            <person name="Berlin A."/>
            <person name="Chapman S.B."/>
            <person name="Chen Z."/>
            <person name="Freedman E."/>
            <person name="Gellesch M."/>
            <person name="Goldberg J."/>
            <person name="Griggs A."/>
            <person name="Gujja S."/>
            <person name="Heilman E."/>
            <person name="Heiman D."/>
            <person name="Howarth C."/>
            <person name="Mehta T."/>
            <person name="Neiman D."/>
            <person name="Pearson M."/>
            <person name="Roberts A."/>
            <person name="Saif S."/>
            <person name="Shea T."/>
            <person name="Shenoy N."/>
            <person name="Sisk P."/>
            <person name="Stolte C."/>
            <person name="Sykes S."/>
            <person name="White J."/>
            <person name="Yandava C."/>
            <person name="Haas B."/>
            <person name="Nusbaum C."/>
            <person name="Birren B."/>
        </authorList>
    </citation>
    <scope>NUCLEOTIDE SEQUENCE [LARGE SCALE GENOMIC DNA]</scope>
    <source>
        <strain evidence="3">ATCC 50818</strain>
    </source>
</reference>
<proteinExistence type="predicted"/>
<feature type="compositionally biased region" description="Gly residues" evidence="1">
    <location>
        <begin position="265"/>
        <end position="276"/>
    </location>
</feature>
<feature type="compositionally biased region" description="Low complexity" evidence="1">
    <location>
        <begin position="56"/>
        <end position="66"/>
    </location>
</feature>
<evidence type="ECO:0000256" key="1">
    <source>
        <dbReference type="SAM" id="MobiDB-lite"/>
    </source>
</evidence>
<sequence length="549" mass="61288">MMTNRQPQQQRQGGRRHERRRSTYELHPPVLVGPEEDEEEEGFDDEVEGKLEQRRQPPQQEPQQAPLHHHHDDQQRKSKEGKIKMKQAARTHRKEGAEREEEKVEEAEEEEELFDERRANLTFLILGGGFLFAMIALLGIGIMDVVYGESLLVHALASLLIASISASVVVTYALGGRAAFSHHWRWFQPLRGGVRFVSLQIFSWTLFALSLALPTLPLILALFFPSSTFRGVILAAGLFAFVSQVVMATSIITYHEPQEQHADGGGEGGDQGGQQGRGKDRSGEGQARKGSEQDTAQQDTQEDEHRTDQHDKTAAAERAAATKRKAKRWAGKAPADGGKHKKHHEGDDKRKQKQQQQQQEEQVQEQEQAQDQEEEEEDARSVASAPGSIGYFLQSPQGHRWWTSFIGAQVLLSLTGLAYTVLLDVYIKHDAEPMLVFACLCCLTAAIFLTYGVGGRWAYSRKQWSFFQPFIGGPIFIALQMLAWTFFGTAAFVFLLHILRALSVCIPAYTDDVSALPTITTAGLAAFLAQVINVASLFGRTLMEKDSPM</sequence>
<feature type="transmembrane region" description="Helical" evidence="2">
    <location>
        <begin position="231"/>
        <end position="254"/>
    </location>
</feature>
<feature type="compositionally biased region" description="Basic and acidic residues" evidence="1">
    <location>
        <begin position="70"/>
        <end position="83"/>
    </location>
</feature>
<feature type="transmembrane region" description="Helical" evidence="2">
    <location>
        <begin position="519"/>
        <end position="539"/>
    </location>
</feature>
<keyword evidence="2" id="KW-0812">Transmembrane</keyword>
<protein>
    <submittedName>
        <fullName evidence="3">Uncharacterized protein</fullName>
    </submittedName>
</protein>
<name>F2UJG6_SALR5</name>
<dbReference type="EMBL" id="GL832977">
    <property type="protein sequence ID" value="EGD77265.1"/>
    <property type="molecule type" value="Genomic_DNA"/>
</dbReference>
<feature type="region of interest" description="Disordered" evidence="1">
    <location>
        <begin position="257"/>
        <end position="381"/>
    </location>
</feature>
<feature type="transmembrane region" description="Helical" evidence="2">
    <location>
        <begin position="401"/>
        <end position="422"/>
    </location>
</feature>
<dbReference type="Proteomes" id="UP000007799">
    <property type="component" value="Unassembled WGS sequence"/>
</dbReference>
<dbReference type="AlphaFoldDB" id="F2UJG6"/>
<accession>F2UJG6</accession>
<feature type="compositionally biased region" description="Low complexity" evidence="1">
    <location>
        <begin position="1"/>
        <end position="12"/>
    </location>
</feature>
<gene>
    <name evidence="3" type="ORF">PTSG_08359</name>
</gene>
<organism evidence="4">
    <name type="scientific">Salpingoeca rosetta (strain ATCC 50818 / BSB-021)</name>
    <dbReference type="NCBI Taxonomy" id="946362"/>
    <lineage>
        <taxon>Eukaryota</taxon>
        <taxon>Choanoflagellata</taxon>
        <taxon>Craspedida</taxon>
        <taxon>Salpingoecidae</taxon>
        <taxon>Salpingoeca</taxon>
    </lineage>
</organism>
<evidence type="ECO:0000313" key="4">
    <source>
        <dbReference type="Proteomes" id="UP000007799"/>
    </source>
</evidence>
<feature type="compositionally biased region" description="Basic and acidic residues" evidence="1">
    <location>
        <begin position="303"/>
        <end position="315"/>
    </location>
</feature>
<dbReference type="eggNOG" id="ENOG502SW9D">
    <property type="taxonomic scope" value="Eukaryota"/>
</dbReference>
<evidence type="ECO:0000256" key="2">
    <source>
        <dbReference type="SAM" id="Phobius"/>
    </source>
</evidence>
<feature type="compositionally biased region" description="Basic and acidic residues" evidence="1">
    <location>
        <begin position="277"/>
        <end position="292"/>
    </location>
</feature>
<dbReference type="KEGG" id="sre:PTSG_08359"/>
<feature type="compositionally biased region" description="Acidic residues" evidence="1">
    <location>
        <begin position="362"/>
        <end position="378"/>
    </location>
</feature>
<feature type="transmembrane region" description="Helical" evidence="2">
    <location>
        <begin position="475"/>
        <end position="499"/>
    </location>
</feature>
<dbReference type="RefSeq" id="XP_004990609.1">
    <property type="nucleotide sequence ID" value="XM_004990552.1"/>
</dbReference>
<keyword evidence="2" id="KW-0472">Membrane</keyword>
<feature type="compositionally biased region" description="Basic residues" evidence="1">
    <location>
        <begin position="321"/>
        <end position="330"/>
    </location>
</feature>
<feature type="region of interest" description="Disordered" evidence="1">
    <location>
        <begin position="1"/>
        <end position="109"/>
    </location>
</feature>
<feature type="transmembrane region" description="Helical" evidence="2">
    <location>
        <begin position="434"/>
        <end position="454"/>
    </location>
</feature>
<feature type="compositionally biased region" description="Acidic residues" evidence="1">
    <location>
        <begin position="34"/>
        <end position="47"/>
    </location>
</feature>
<feature type="transmembrane region" description="Helical" evidence="2">
    <location>
        <begin position="121"/>
        <end position="143"/>
    </location>
</feature>
<keyword evidence="4" id="KW-1185">Reference proteome</keyword>
<feature type="transmembrane region" description="Helical" evidence="2">
    <location>
        <begin position="155"/>
        <end position="180"/>
    </location>
</feature>
<keyword evidence="2" id="KW-1133">Transmembrane helix</keyword>